<reference evidence="2 3" key="1">
    <citation type="submission" date="2024-05" db="EMBL/GenBank/DDBJ databases">
        <title>Genome sequencing and assembly of Indian major carp, Cirrhinus mrigala (Hamilton, 1822).</title>
        <authorList>
            <person name="Mohindra V."/>
            <person name="Chowdhury L.M."/>
            <person name="Lal K."/>
            <person name="Jena J.K."/>
        </authorList>
    </citation>
    <scope>NUCLEOTIDE SEQUENCE [LARGE SCALE GENOMIC DNA]</scope>
    <source>
        <strain evidence="2">CM1030</strain>
        <tissue evidence="2">Blood</tissue>
    </source>
</reference>
<accession>A0ABD0PRN0</accession>
<evidence type="ECO:0000256" key="1">
    <source>
        <dbReference type="SAM" id="MobiDB-lite"/>
    </source>
</evidence>
<keyword evidence="3" id="KW-1185">Reference proteome</keyword>
<feature type="non-terminal residue" evidence="2">
    <location>
        <position position="64"/>
    </location>
</feature>
<evidence type="ECO:0000313" key="2">
    <source>
        <dbReference type="EMBL" id="KAL0176689.1"/>
    </source>
</evidence>
<name>A0ABD0PRN0_CIRMR</name>
<gene>
    <name evidence="2" type="ORF">M9458_029019</name>
</gene>
<organism evidence="2 3">
    <name type="scientific">Cirrhinus mrigala</name>
    <name type="common">Mrigala</name>
    <dbReference type="NCBI Taxonomy" id="683832"/>
    <lineage>
        <taxon>Eukaryota</taxon>
        <taxon>Metazoa</taxon>
        <taxon>Chordata</taxon>
        <taxon>Craniata</taxon>
        <taxon>Vertebrata</taxon>
        <taxon>Euteleostomi</taxon>
        <taxon>Actinopterygii</taxon>
        <taxon>Neopterygii</taxon>
        <taxon>Teleostei</taxon>
        <taxon>Ostariophysi</taxon>
        <taxon>Cypriniformes</taxon>
        <taxon>Cyprinidae</taxon>
        <taxon>Labeoninae</taxon>
        <taxon>Labeonini</taxon>
        <taxon>Cirrhinus</taxon>
    </lineage>
</organism>
<comment type="caution">
    <text evidence="2">The sequence shown here is derived from an EMBL/GenBank/DDBJ whole genome shotgun (WGS) entry which is preliminary data.</text>
</comment>
<sequence>AIQESLSFGESDGGQPLSPSDPALISPPCYSSLTEPRVPGAFAVATSFDEQLRIAMELSCREQE</sequence>
<dbReference type="AlphaFoldDB" id="A0ABD0PRN0"/>
<dbReference type="Proteomes" id="UP001529510">
    <property type="component" value="Unassembled WGS sequence"/>
</dbReference>
<evidence type="ECO:0000313" key="3">
    <source>
        <dbReference type="Proteomes" id="UP001529510"/>
    </source>
</evidence>
<proteinExistence type="predicted"/>
<feature type="non-terminal residue" evidence="2">
    <location>
        <position position="1"/>
    </location>
</feature>
<dbReference type="EMBL" id="JAMKFB020000014">
    <property type="protein sequence ID" value="KAL0176689.1"/>
    <property type="molecule type" value="Genomic_DNA"/>
</dbReference>
<protein>
    <submittedName>
        <fullName evidence="2">Uncharacterized protein</fullName>
    </submittedName>
</protein>
<feature type="region of interest" description="Disordered" evidence="1">
    <location>
        <begin position="1"/>
        <end position="26"/>
    </location>
</feature>